<dbReference type="InterPro" id="IPR050266">
    <property type="entry name" value="AB_hydrolase_sf"/>
</dbReference>
<dbReference type="GO" id="GO:0016787">
    <property type="term" value="F:hydrolase activity"/>
    <property type="evidence" value="ECO:0007669"/>
    <property type="project" value="UniProtKB-KW"/>
</dbReference>
<proteinExistence type="predicted"/>
<dbReference type="Proteomes" id="UP000277671">
    <property type="component" value="Unassembled WGS sequence"/>
</dbReference>
<dbReference type="Pfam" id="PF12697">
    <property type="entry name" value="Abhydrolase_6"/>
    <property type="match status" value="1"/>
</dbReference>
<evidence type="ECO:0000313" key="4">
    <source>
        <dbReference type="Proteomes" id="UP000277671"/>
    </source>
</evidence>
<keyword evidence="4" id="KW-1185">Reference proteome</keyword>
<dbReference type="SUPFAM" id="SSF53474">
    <property type="entry name" value="alpha/beta-Hydrolases"/>
    <property type="match status" value="1"/>
</dbReference>
<sequence>MLIHGIGSDWRMWQPVLPRLAPTRDTIALDLPGYGDSPRTGMGARSGIGALADVVEGFLDQFGLPTAHLAGNSMGGWVALELARRGRARTATLLSPAGFYNNPEGVFVRASLLFSARISRRLAPDAERVTASRLRRTVLFAQFMGRPWRLPAHHAAHMMRVFASAPGFDADLAAITEFRFAGPLALADVPVTIGWGSRDRLLLPWQGRRAVRALPGSRLVPLPGVGHVPTHDDPELVADLLLEGSTTTG</sequence>
<dbReference type="PRINTS" id="PR00111">
    <property type="entry name" value="ABHYDROLASE"/>
</dbReference>
<dbReference type="AlphaFoldDB" id="A0A495JID6"/>
<evidence type="ECO:0000313" key="3">
    <source>
        <dbReference type="EMBL" id="RKR88683.1"/>
    </source>
</evidence>
<keyword evidence="1" id="KW-0378">Hydrolase</keyword>
<name>A0A495JID6_9ACTN</name>
<protein>
    <submittedName>
        <fullName evidence="3">Pimeloyl-ACP methyl ester carboxylesterase</fullName>
    </submittedName>
</protein>
<accession>A0A495JID6</accession>
<organism evidence="3 4">
    <name type="scientific">Micromonospora pisi</name>
    <dbReference type="NCBI Taxonomy" id="589240"/>
    <lineage>
        <taxon>Bacteria</taxon>
        <taxon>Bacillati</taxon>
        <taxon>Actinomycetota</taxon>
        <taxon>Actinomycetes</taxon>
        <taxon>Micromonosporales</taxon>
        <taxon>Micromonosporaceae</taxon>
        <taxon>Micromonospora</taxon>
    </lineage>
</organism>
<dbReference type="EMBL" id="RBKT01000001">
    <property type="protein sequence ID" value="RKR88683.1"/>
    <property type="molecule type" value="Genomic_DNA"/>
</dbReference>
<reference evidence="3 4" key="1">
    <citation type="submission" date="2018-10" db="EMBL/GenBank/DDBJ databases">
        <title>Sequencing the genomes of 1000 actinobacteria strains.</title>
        <authorList>
            <person name="Klenk H.-P."/>
        </authorList>
    </citation>
    <scope>NUCLEOTIDE SEQUENCE [LARGE SCALE GENOMIC DNA]</scope>
    <source>
        <strain evidence="3 4">DSM 45175</strain>
    </source>
</reference>
<gene>
    <name evidence="3" type="ORF">BDK92_3012</name>
</gene>
<dbReference type="Gene3D" id="3.40.50.1820">
    <property type="entry name" value="alpha/beta hydrolase"/>
    <property type="match status" value="1"/>
</dbReference>
<dbReference type="PANTHER" id="PTHR43798">
    <property type="entry name" value="MONOACYLGLYCEROL LIPASE"/>
    <property type="match status" value="1"/>
</dbReference>
<comment type="caution">
    <text evidence="3">The sequence shown here is derived from an EMBL/GenBank/DDBJ whole genome shotgun (WGS) entry which is preliminary data.</text>
</comment>
<evidence type="ECO:0000256" key="1">
    <source>
        <dbReference type="ARBA" id="ARBA00022801"/>
    </source>
</evidence>
<dbReference type="RefSeq" id="WP_211349237.1">
    <property type="nucleotide sequence ID" value="NZ_RBKT01000001.1"/>
</dbReference>
<feature type="domain" description="AB hydrolase-1" evidence="2">
    <location>
        <begin position="2"/>
        <end position="239"/>
    </location>
</feature>
<dbReference type="GO" id="GO:0016020">
    <property type="term" value="C:membrane"/>
    <property type="evidence" value="ECO:0007669"/>
    <property type="project" value="TreeGrafter"/>
</dbReference>
<dbReference type="InterPro" id="IPR029058">
    <property type="entry name" value="AB_hydrolase_fold"/>
</dbReference>
<evidence type="ECO:0000259" key="2">
    <source>
        <dbReference type="Pfam" id="PF12697"/>
    </source>
</evidence>
<dbReference type="PANTHER" id="PTHR43798:SF31">
    <property type="entry name" value="AB HYDROLASE SUPERFAMILY PROTEIN YCLE"/>
    <property type="match status" value="1"/>
</dbReference>
<dbReference type="InterPro" id="IPR000073">
    <property type="entry name" value="AB_hydrolase_1"/>
</dbReference>